<proteinExistence type="predicted"/>
<dbReference type="Gramene" id="OB08G30020.1">
    <property type="protein sequence ID" value="OB08G30020.1"/>
    <property type="gene ID" value="OB08G30020"/>
</dbReference>
<protein>
    <recommendedName>
        <fullName evidence="4">Secreted protein</fullName>
    </recommendedName>
</protein>
<dbReference type="HOGENOM" id="CLU_2447173_0_0_1"/>
<evidence type="ECO:0008006" key="4">
    <source>
        <dbReference type="Google" id="ProtNLM"/>
    </source>
</evidence>
<reference evidence="2" key="2">
    <citation type="submission" date="2013-04" db="UniProtKB">
        <authorList>
            <consortium name="EnsemblPlants"/>
        </authorList>
    </citation>
    <scope>IDENTIFICATION</scope>
</reference>
<keyword evidence="3" id="KW-1185">Reference proteome</keyword>
<accession>J3MV71</accession>
<feature type="chain" id="PRO_5003774029" description="Secreted protein" evidence="1">
    <location>
        <begin position="20"/>
        <end position="90"/>
    </location>
</feature>
<evidence type="ECO:0000313" key="3">
    <source>
        <dbReference type="Proteomes" id="UP000006038"/>
    </source>
</evidence>
<name>J3MV71_ORYBR</name>
<organism evidence="2">
    <name type="scientific">Oryza brachyantha</name>
    <name type="common">malo sina</name>
    <dbReference type="NCBI Taxonomy" id="4533"/>
    <lineage>
        <taxon>Eukaryota</taxon>
        <taxon>Viridiplantae</taxon>
        <taxon>Streptophyta</taxon>
        <taxon>Embryophyta</taxon>
        <taxon>Tracheophyta</taxon>
        <taxon>Spermatophyta</taxon>
        <taxon>Magnoliopsida</taxon>
        <taxon>Liliopsida</taxon>
        <taxon>Poales</taxon>
        <taxon>Poaceae</taxon>
        <taxon>BOP clade</taxon>
        <taxon>Oryzoideae</taxon>
        <taxon>Oryzeae</taxon>
        <taxon>Oryzinae</taxon>
        <taxon>Oryza</taxon>
    </lineage>
</organism>
<keyword evidence="1" id="KW-0732">Signal</keyword>
<evidence type="ECO:0000256" key="1">
    <source>
        <dbReference type="SAM" id="SignalP"/>
    </source>
</evidence>
<reference evidence="2" key="1">
    <citation type="journal article" date="2013" name="Nat. Commun.">
        <title>Whole-genome sequencing of Oryza brachyantha reveals mechanisms underlying Oryza genome evolution.</title>
        <authorList>
            <person name="Chen J."/>
            <person name="Huang Q."/>
            <person name="Gao D."/>
            <person name="Wang J."/>
            <person name="Lang Y."/>
            <person name="Liu T."/>
            <person name="Li B."/>
            <person name="Bai Z."/>
            <person name="Luis Goicoechea J."/>
            <person name="Liang C."/>
            <person name="Chen C."/>
            <person name="Zhang W."/>
            <person name="Sun S."/>
            <person name="Liao Y."/>
            <person name="Zhang X."/>
            <person name="Yang L."/>
            <person name="Song C."/>
            <person name="Wang M."/>
            <person name="Shi J."/>
            <person name="Liu G."/>
            <person name="Liu J."/>
            <person name="Zhou H."/>
            <person name="Zhou W."/>
            <person name="Yu Q."/>
            <person name="An N."/>
            <person name="Chen Y."/>
            <person name="Cai Q."/>
            <person name="Wang B."/>
            <person name="Liu B."/>
            <person name="Min J."/>
            <person name="Huang Y."/>
            <person name="Wu H."/>
            <person name="Li Z."/>
            <person name="Zhang Y."/>
            <person name="Yin Y."/>
            <person name="Song W."/>
            <person name="Jiang J."/>
            <person name="Jackson S.A."/>
            <person name="Wing R.A."/>
            <person name="Wang J."/>
            <person name="Chen M."/>
        </authorList>
    </citation>
    <scope>NUCLEOTIDE SEQUENCE [LARGE SCALE GENOMIC DNA]</scope>
    <source>
        <strain evidence="2">cv. IRGC 101232</strain>
    </source>
</reference>
<dbReference type="EnsemblPlants" id="OB08G30020.1">
    <property type="protein sequence ID" value="OB08G30020.1"/>
    <property type="gene ID" value="OB08G30020"/>
</dbReference>
<sequence length="90" mass="10267">MLLLQLRLRLLLLLALVSTIKMALFWKEWIDGCLDDAACAGHAIFWEQKDNAGGQKENFLTFSRATHTYRGILVLQTDDVPFLLSYVVLL</sequence>
<feature type="signal peptide" evidence="1">
    <location>
        <begin position="1"/>
        <end position="19"/>
    </location>
</feature>
<dbReference type="AlphaFoldDB" id="J3MV71"/>
<evidence type="ECO:0000313" key="2">
    <source>
        <dbReference type="EnsemblPlants" id="OB08G30020.1"/>
    </source>
</evidence>
<dbReference type="Proteomes" id="UP000006038">
    <property type="component" value="Chromosome 8"/>
</dbReference>